<dbReference type="InterPro" id="IPR000873">
    <property type="entry name" value="AMP-dep_synth/lig_dom"/>
</dbReference>
<dbReference type="InterPro" id="IPR045851">
    <property type="entry name" value="AMP-bd_C_sf"/>
</dbReference>
<dbReference type="GO" id="GO:0031956">
    <property type="term" value="F:medium-chain fatty acid-CoA ligase activity"/>
    <property type="evidence" value="ECO:0007669"/>
    <property type="project" value="TreeGrafter"/>
</dbReference>
<name>A0A937D4B3_9BURK</name>
<evidence type="ECO:0000256" key="1">
    <source>
        <dbReference type="ARBA" id="ARBA00006432"/>
    </source>
</evidence>
<dbReference type="PROSITE" id="PS00455">
    <property type="entry name" value="AMP_BINDING"/>
    <property type="match status" value="1"/>
</dbReference>
<dbReference type="AlphaFoldDB" id="A0A937D4B3"/>
<dbReference type="SUPFAM" id="SSF56801">
    <property type="entry name" value="Acetyl-CoA synthetase-like"/>
    <property type="match status" value="1"/>
</dbReference>
<dbReference type="Pfam" id="PF13193">
    <property type="entry name" value="AMP-binding_C"/>
    <property type="match status" value="1"/>
</dbReference>
<comment type="similarity">
    <text evidence="1">Belongs to the ATP-dependent AMP-binding enzyme family.</text>
</comment>
<evidence type="ECO:0000259" key="4">
    <source>
        <dbReference type="Pfam" id="PF13193"/>
    </source>
</evidence>
<dbReference type="Pfam" id="PF00501">
    <property type="entry name" value="AMP-binding"/>
    <property type="match status" value="1"/>
</dbReference>
<dbReference type="InterPro" id="IPR025110">
    <property type="entry name" value="AMP-bd_C"/>
</dbReference>
<dbReference type="Gene3D" id="3.40.50.12780">
    <property type="entry name" value="N-terminal domain of ligase-like"/>
    <property type="match status" value="1"/>
</dbReference>
<evidence type="ECO:0000256" key="2">
    <source>
        <dbReference type="ARBA" id="ARBA00022598"/>
    </source>
</evidence>
<protein>
    <submittedName>
        <fullName evidence="5">AMP-binding protein</fullName>
    </submittedName>
</protein>
<gene>
    <name evidence="5" type="ORF">JI739_00025</name>
</gene>
<dbReference type="InterPro" id="IPR042099">
    <property type="entry name" value="ANL_N_sf"/>
</dbReference>
<dbReference type="PANTHER" id="PTHR43201:SF5">
    <property type="entry name" value="MEDIUM-CHAIN ACYL-COA LIGASE ACSF2, MITOCHONDRIAL"/>
    <property type="match status" value="1"/>
</dbReference>
<dbReference type="Proteomes" id="UP000613011">
    <property type="component" value="Unassembled WGS sequence"/>
</dbReference>
<sequence>MVTRNDASVWDAETEGFDLLDITLGDLLDRQAEEFGSQDAVVYRYPEEGIDLRLGFRDLRDRVDAIARGLLALGVGRGDKVAILATNIPEWLLLELAVPKIGAILVTVNTNVRRSELEYLLRQAEIHTLFLIAEHRGNPYLETIVDLVPELPTKSHRVDAGVSSEAFPSLRHVVLLGAGESGHVGVPRFTDVVEAGRGVTAAALRGAQAAVRADDVSQIQFTSGTTGAPKGAMITHRGTLNNARLFGYRAGFRPGDRMVTAMPFFHTAGNVVDVLGLLAHGGTLVKAIQFDPLKMLQLVEQERATILHAVPTMLIAMLQHPRVGEFDTSSLRLVLSGGTPIPVPVLEQVKAQFGADPVVVFGMTEASPLVTATLTSDTFELKSATVGKPLPHLEVKIVDGSGAPVPHGQPGELLVRGFGVMKGYYRMPEKTAEAIDPQGWLHSGDLATMDREGYIRIVGRIKDMIIRGGENVYPAEVESFLMRHPAIKQAQIVGIPDPYMGEEAAAFIQVREGQDLDAAEVEAYCRANMSRHKLPKYIRFVTEYPVTPSGKVKKFELREKLLAQLQAGNSHG</sequence>
<keyword evidence="6" id="KW-1185">Reference proteome</keyword>
<keyword evidence="2" id="KW-0436">Ligase</keyword>
<dbReference type="RefSeq" id="WP_201681807.1">
    <property type="nucleotide sequence ID" value="NZ_JAEQNA010000001.1"/>
</dbReference>
<proteinExistence type="inferred from homology"/>
<dbReference type="EMBL" id="JAEQNA010000001">
    <property type="protein sequence ID" value="MBL0418718.1"/>
    <property type="molecule type" value="Genomic_DNA"/>
</dbReference>
<evidence type="ECO:0000259" key="3">
    <source>
        <dbReference type="Pfam" id="PF00501"/>
    </source>
</evidence>
<organism evidence="5 6">
    <name type="scientific">Ramlibacter aurantiacus</name>
    <dbReference type="NCBI Taxonomy" id="2801330"/>
    <lineage>
        <taxon>Bacteria</taxon>
        <taxon>Pseudomonadati</taxon>
        <taxon>Pseudomonadota</taxon>
        <taxon>Betaproteobacteria</taxon>
        <taxon>Burkholderiales</taxon>
        <taxon>Comamonadaceae</taxon>
        <taxon>Ramlibacter</taxon>
    </lineage>
</organism>
<reference evidence="5" key="1">
    <citation type="submission" date="2021-01" db="EMBL/GenBank/DDBJ databases">
        <title>Ramlibacter sp. strain AW1 16S ribosomal RNA gene Genome sequencing and assembly.</title>
        <authorList>
            <person name="Kang M."/>
        </authorList>
    </citation>
    <scope>NUCLEOTIDE SEQUENCE</scope>
    <source>
        <strain evidence="5">AW1</strain>
    </source>
</reference>
<dbReference type="Gene3D" id="3.30.300.30">
    <property type="match status" value="1"/>
</dbReference>
<evidence type="ECO:0000313" key="6">
    <source>
        <dbReference type="Proteomes" id="UP000613011"/>
    </source>
</evidence>
<dbReference type="GO" id="GO:0006631">
    <property type="term" value="P:fatty acid metabolic process"/>
    <property type="evidence" value="ECO:0007669"/>
    <property type="project" value="TreeGrafter"/>
</dbReference>
<comment type="caution">
    <text evidence="5">The sequence shown here is derived from an EMBL/GenBank/DDBJ whole genome shotgun (WGS) entry which is preliminary data.</text>
</comment>
<feature type="domain" description="AMP-binding enzyme C-terminal" evidence="4">
    <location>
        <begin position="476"/>
        <end position="551"/>
    </location>
</feature>
<dbReference type="FunFam" id="3.30.300.30:FF:000008">
    <property type="entry name" value="2,3-dihydroxybenzoate-AMP ligase"/>
    <property type="match status" value="1"/>
</dbReference>
<dbReference type="InterPro" id="IPR020845">
    <property type="entry name" value="AMP-binding_CS"/>
</dbReference>
<feature type="domain" description="AMP-dependent synthetase/ligase" evidence="3">
    <location>
        <begin position="28"/>
        <end position="425"/>
    </location>
</feature>
<dbReference type="PANTHER" id="PTHR43201">
    <property type="entry name" value="ACYL-COA SYNTHETASE"/>
    <property type="match status" value="1"/>
</dbReference>
<evidence type="ECO:0000313" key="5">
    <source>
        <dbReference type="EMBL" id="MBL0418718.1"/>
    </source>
</evidence>
<accession>A0A937D4B3</accession>